<dbReference type="AlphaFoldDB" id="X1S577"/>
<comment type="caution">
    <text evidence="1">The sequence shown here is derived from an EMBL/GenBank/DDBJ whole genome shotgun (WGS) entry which is preliminary data.</text>
</comment>
<proteinExistence type="predicted"/>
<dbReference type="EMBL" id="BARW01022624">
    <property type="protein sequence ID" value="GAI88202.1"/>
    <property type="molecule type" value="Genomic_DNA"/>
</dbReference>
<evidence type="ECO:0000313" key="1">
    <source>
        <dbReference type="EMBL" id="GAI88202.1"/>
    </source>
</evidence>
<name>X1S577_9ZZZZ</name>
<accession>X1S577</accession>
<gene>
    <name evidence="1" type="ORF">S12H4_37704</name>
</gene>
<protein>
    <submittedName>
        <fullName evidence="1">Uncharacterized protein</fullName>
    </submittedName>
</protein>
<organism evidence="1">
    <name type="scientific">marine sediment metagenome</name>
    <dbReference type="NCBI Taxonomy" id="412755"/>
    <lineage>
        <taxon>unclassified sequences</taxon>
        <taxon>metagenomes</taxon>
        <taxon>ecological metagenomes</taxon>
    </lineage>
</organism>
<sequence>MSKKIKIECGGAGWGTKISVDGKDLLKEIPGIYGIELGIFVDGVTELKLYQHGKPVVFEGEVKLIKIFGEKEYCLVTHDYVDDLRKKILSLKAELKK</sequence>
<reference evidence="1" key="1">
    <citation type="journal article" date="2014" name="Front. Microbiol.">
        <title>High frequency of phylogenetically diverse reductive dehalogenase-homologous genes in deep subseafloor sedimentary metagenomes.</title>
        <authorList>
            <person name="Kawai M."/>
            <person name="Futagami T."/>
            <person name="Toyoda A."/>
            <person name="Takaki Y."/>
            <person name="Nishi S."/>
            <person name="Hori S."/>
            <person name="Arai W."/>
            <person name="Tsubouchi T."/>
            <person name="Morono Y."/>
            <person name="Uchiyama I."/>
            <person name="Ito T."/>
            <person name="Fujiyama A."/>
            <person name="Inagaki F."/>
            <person name="Takami H."/>
        </authorList>
    </citation>
    <scope>NUCLEOTIDE SEQUENCE</scope>
    <source>
        <strain evidence="1">Expedition CK06-06</strain>
    </source>
</reference>